<gene>
    <name evidence="1" type="ORF">HPB50_012700</name>
</gene>
<evidence type="ECO:0000313" key="1">
    <source>
        <dbReference type="EMBL" id="KAH6941035.1"/>
    </source>
</evidence>
<dbReference type="EMBL" id="CM023491">
    <property type="protein sequence ID" value="KAH6941035.1"/>
    <property type="molecule type" value="Genomic_DNA"/>
</dbReference>
<organism evidence="1 2">
    <name type="scientific">Hyalomma asiaticum</name>
    <name type="common">Tick</name>
    <dbReference type="NCBI Taxonomy" id="266040"/>
    <lineage>
        <taxon>Eukaryota</taxon>
        <taxon>Metazoa</taxon>
        <taxon>Ecdysozoa</taxon>
        <taxon>Arthropoda</taxon>
        <taxon>Chelicerata</taxon>
        <taxon>Arachnida</taxon>
        <taxon>Acari</taxon>
        <taxon>Parasitiformes</taxon>
        <taxon>Ixodida</taxon>
        <taxon>Ixodoidea</taxon>
        <taxon>Ixodidae</taxon>
        <taxon>Hyalomminae</taxon>
        <taxon>Hyalomma</taxon>
    </lineage>
</organism>
<sequence length="304" mass="34722">MSQIARPDRRPADRPLGVNEWPYATTSESALIDSHCHLDFVFTKNAHTRSFTHFRLAHRDTFPYCYGGCVANFCEPETFEQRRLWRSVLSDNAVWGAFGCHPRRARDYNDDVERHLVRSLNDPSVVALGEIGLDYSISSGNGAEPDREFKKTQEAVFRRQLALARRRCLPLVIHSRDATADTIRVLKEMVPADYPIHRHCFTRDWDEAKCWLDTFPRLCLGITPLVGFPGVEPLVEAAGRIPLDRLLLETDAPFFLPKRESKRLVCSHPGMIIHVATKMSAIRQIPLDDVISAVRENTRRVYGI</sequence>
<reference evidence="1" key="1">
    <citation type="submission" date="2020-05" db="EMBL/GenBank/DDBJ databases">
        <title>Large-scale comparative analyses of tick genomes elucidate their genetic diversity and vector capacities.</title>
        <authorList>
            <person name="Jia N."/>
            <person name="Wang J."/>
            <person name="Shi W."/>
            <person name="Du L."/>
            <person name="Sun Y."/>
            <person name="Zhan W."/>
            <person name="Jiang J."/>
            <person name="Wang Q."/>
            <person name="Zhang B."/>
            <person name="Ji P."/>
            <person name="Sakyi L.B."/>
            <person name="Cui X."/>
            <person name="Yuan T."/>
            <person name="Jiang B."/>
            <person name="Yang W."/>
            <person name="Lam T.T.-Y."/>
            <person name="Chang Q."/>
            <person name="Ding S."/>
            <person name="Wang X."/>
            <person name="Zhu J."/>
            <person name="Ruan X."/>
            <person name="Zhao L."/>
            <person name="Wei J."/>
            <person name="Que T."/>
            <person name="Du C."/>
            <person name="Cheng J."/>
            <person name="Dai P."/>
            <person name="Han X."/>
            <person name="Huang E."/>
            <person name="Gao Y."/>
            <person name="Liu J."/>
            <person name="Shao H."/>
            <person name="Ye R."/>
            <person name="Li L."/>
            <person name="Wei W."/>
            <person name="Wang X."/>
            <person name="Wang C."/>
            <person name="Yang T."/>
            <person name="Huo Q."/>
            <person name="Li W."/>
            <person name="Guo W."/>
            <person name="Chen H."/>
            <person name="Zhou L."/>
            <person name="Ni X."/>
            <person name="Tian J."/>
            <person name="Zhou Y."/>
            <person name="Sheng Y."/>
            <person name="Liu T."/>
            <person name="Pan Y."/>
            <person name="Xia L."/>
            <person name="Li J."/>
            <person name="Zhao F."/>
            <person name="Cao W."/>
        </authorList>
    </citation>
    <scope>NUCLEOTIDE SEQUENCE</scope>
    <source>
        <strain evidence="1">Hyas-2018</strain>
    </source>
</reference>
<accession>A0ACB7T289</accession>
<keyword evidence="2" id="KW-1185">Reference proteome</keyword>
<evidence type="ECO:0000313" key="2">
    <source>
        <dbReference type="Proteomes" id="UP000821845"/>
    </source>
</evidence>
<dbReference type="Proteomes" id="UP000821845">
    <property type="component" value="Chromosome 11"/>
</dbReference>
<proteinExistence type="predicted"/>
<name>A0ACB7T289_HYAAI</name>
<comment type="caution">
    <text evidence="1">The sequence shown here is derived from an EMBL/GenBank/DDBJ whole genome shotgun (WGS) entry which is preliminary data.</text>
</comment>
<protein>
    <submittedName>
        <fullName evidence="1">Uncharacterized protein</fullName>
    </submittedName>
</protein>